<comment type="caution">
    <text evidence="2">The sequence shown here is derived from an EMBL/GenBank/DDBJ whole genome shotgun (WGS) entry which is preliminary data.</text>
</comment>
<dbReference type="GO" id="GO:0030014">
    <property type="term" value="C:CCR4-NOT complex"/>
    <property type="evidence" value="ECO:0007669"/>
    <property type="project" value="InterPro"/>
</dbReference>
<feature type="region of interest" description="Disordered" evidence="1">
    <location>
        <begin position="84"/>
        <end position="130"/>
    </location>
</feature>
<evidence type="ECO:0000313" key="2">
    <source>
        <dbReference type="EMBL" id="THH33266.1"/>
    </source>
</evidence>
<dbReference type="AlphaFoldDB" id="A0A4S4N2R3"/>
<organism evidence="2 3">
    <name type="scientific">Antrodiella citrinella</name>
    <dbReference type="NCBI Taxonomy" id="2447956"/>
    <lineage>
        <taxon>Eukaryota</taxon>
        <taxon>Fungi</taxon>
        <taxon>Dikarya</taxon>
        <taxon>Basidiomycota</taxon>
        <taxon>Agaricomycotina</taxon>
        <taxon>Agaricomycetes</taxon>
        <taxon>Polyporales</taxon>
        <taxon>Steccherinaceae</taxon>
        <taxon>Antrodiella</taxon>
    </lineage>
</organism>
<proteinExistence type="predicted"/>
<protein>
    <submittedName>
        <fullName evidence="2">Uncharacterized protein</fullName>
    </submittedName>
</protein>
<dbReference type="OrthoDB" id="3226845at2759"/>
<reference evidence="2 3" key="1">
    <citation type="submission" date="2019-02" db="EMBL/GenBank/DDBJ databases">
        <title>Genome sequencing of the rare red list fungi Antrodiella citrinella (Flaviporus citrinellus).</title>
        <authorList>
            <person name="Buettner E."/>
            <person name="Kellner H."/>
        </authorList>
    </citation>
    <scope>NUCLEOTIDE SEQUENCE [LARGE SCALE GENOMIC DNA]</scope>
    <source>
        <strain evidence="2 3">DSM 108506</strain>
    </source>
</reference>
<evidence type="ECO:0000313" key="3">
    <source>
        <dbReference type="Proteomes" id="UP000308730"/>
    </source>
</evidence>
<dbReference type="Proteomes" id="UP000308730">
    <property type="component" value="Unassembled WGS sequence"/>
</dbReference>
<dbReference type="EMBL" id="SGPM01000008">
    <property type="protein sequence ID" value="THH33266.1"/>
    <property type="molecule type" value="Genomic_DNA"/>
</dbReference>
<dbReference type="InterPro" id="IPR019312">
    <property type="entry name" value="CNOT11"/>
</dbReference>
<feature type="compositionally biased region" description="Polar residues" evidence="1">
    <location>
        <begin position="103"/>
        <end position="123"/>
    </location>
</feature>
<keyword evidence="3" id="KW-1185">Reference proteome</keyword>
<dbReference type="Pfam" id="PF10155">
    <property type="entry name" value="CNOT11"/>
    <property type="match status" value="1"/>
</dbReference>
<gene>
    <name evidence="2" type="ORF">EUX98_g928</name>
</gene>
<sequence>MLYSLYAPHPIAINPFKSVLVAMFTREKNNATQTAEAGGVSESEQLVWVLWKILRGDGSDIGPFTPTHLARSSVPPRLRASNLALEEEPANRPKFDPFGDTISPDSQNGNGERNGSNGASHGESQYPGEPFEVNAERDRENAYTSEGMALLLTARDRVLNLSEMRALNPLITQLTNPPMITSDDLAAIIANNPTLAHPVIAALITSNWDRDPISVLQYLDVLKHIPPTLPSYDVLGRLLRDPTRIRDINTAGVTTIADLVRIEVLGWFIHESISWLDNAEEEEKAGTTSDDRFSKGVQHLCRFYNSLIKLSIVDPASDADSTEMMHFSLRNSRFEEANALYRVLAMGRF</sequence>
<evidence type="ECO:0000256" key="1">
    <source>
        <dbReference type="SAM" id="MobiDB-lite"/>
    </source>
</evidence>
<accession>A0A4S4N2R3</accession>
<name>A0A4S4N2R3_9APHY</name>